<dbReference type="Pfam" id="PF02597">
    <property type="entry name" value="ThiS"/>
    <property type="match status" value="1"/>
</dbReference>
<dbReference type="OrthoDB" id="163636at2"/>
<name>A0A3N0BJA9_9ACTN</name>
<protein>
    <submittedName>
        <fullName evidence="1">Thiamine biosynthesis protein ThiS</fullName>
    </submittedName>
</protein>
<keyword evidence="2" id="KW-1185">Reference proteome</keyword>
<dbReference type="InterPro" id="IPR012675">
    <property type="entry name" value="Beta-grasp_dom_sf"/>
</dbReference>
<evidence type="ECO:0000313" key="1">
    <source>
        <dbReference type="EMBL" id="RNL48206.1"/>
    </source>
</evidence>
<dbReference type="InterPro" id="IPR010035">
    <property type="entry name" value="Thi_S"/>
</dbReference>
<accession>A0A3N0BJA9</accession>
<organism evidence="1 2">
    <name type="scientific">Paraeggerthella hongkongensis</name>
    <dbReference type="NCBI Taxonomy" id="230658"/>
    <lineage>
        <taxon>Bacteria</taxon>
        <taxon>Bacillati</taxon>
        <taxon>Actinomycetota</taxon>
        <taxon>Coriobacteriia</taxon>
        <taxon>Eggerthellales</taxon>
        <taxon>Eggerthellaceae</taxon>
        <taxon>Paraeggerthella</taxon>
    </lineage>
</organism>
<proteinExistence type="predicted"/>
<dbReference type="SUPFAM" id="SSF54285">
    <property type="entry name" value="MoaD/ThiS"/>
    <property type="match status" value="1"/>
</dbReference>
<dbReference type="Gene3D" id="3.10.20.30">
    <property type="match status" value="1"/>
</dbReference>
<dbReference type="InterPro" id="IPR003749">
    <property type="entry name" value="ThiS/MoaD-like"/>
</dbReference>
<dbReference type="EMBL" id="QICD01000003">
    <property type="protein sequence ID" value="RNL48206.1"/>
    <property type="molecule type" value="Genomic_DNA"/>
</dbReference>
<comment type="caution">
    <text evidence="1">The sequence shown here is derived from an EMBL/GenBank/DDBJ whole genome shotgun (WGS) entry which is preliminary data.</text>
</comment>
<sequence>MAQVNGVQRQDVDGMSLTDVLLLDGFDARRVACELNEVIVSPDAYATAILKPDDALEVVRFVGGG</sequence>
<dbReference type="AlphaFoldDB" id="A0A3N0BJA9"/>
<dbReference type="Proteomes" id="UP000278632">
    <property type="component" value="Unassembled WGS sequence"/>
</dbReference>
<gene>
    <name evidence="1" type="primary">thiS</name>
    <name evidence="1" type="ORF">DMP08_03220</name>
</gene>
<evidence type="ECO:0000313" key="2">
    <source>
        <dbReference type="Proteomes" id="UP000278632"/>
    </source>
</evidence>
<dbReference type="InterPro" id="IPR016155">
    <property type="entry name" value="Mopterin_synth/thiamin_S_b"/>
</dbReference>
<dbReference type="NCBIfam" id="TIGR01683">
    <property type="entry name" value="thiS"/>
    <property type="match status" value="1"/>
</dbReference>
<reference evidence="2" key="1">
    <citation type="submission" date="2018-05" db="EMBL/GenBank/DDBJ databases">
        <title>Genome Sequencing of selected type strains of the family Eggerthellaceae.</title>
        <authorList>
            <person name="Danylec N."/>
            <person name="Stoll D.A."/>
            <person name="Doetsch A."/>
            <person name="Huch M."/>
        </authorList>
    </citation>
    <scope>NUCLEOTIDE SEQUENCE [LARGE SCALE GENOMIC DNA]</scope>
    <source>
        <strain evidence="2">DSM 16106</strain>
    </source>
</reference>
<dbReference type="CDD" id="cd00565">
    <property type="entry name" value="Ubl_ThiS"/>
    <property type="match status" value="1"/>
</dbReference>
<dbReference type="RefSeq" id="WP_123191579.1">
    <property type="nucleotide sequence ID" value="NZ_QICD01000003.1"/>
</dbReference>
<dbReference type="PANTHER" id="PTHR34472:SF1">
    <property type="entry name" value="SULFUR CARRIER PROTEIN THIS"/>
    <property type="match status" value="1"/>
</dbReference>
<dbReference type="PANTHER" id="PTHR34472">
    <property type="entry name" value="SULFUR CARRIER PROTEIN THIS"/>
    <property type="match status" value="1"/>
</dbReference>